<name>A0ACB8ZY62_ARCLA</name>
<sequence>MVKSWPNVIAERLSSSSRNHTGGCHEVEGCEVTFGKTSEQKMMDQKTWLWRKRSAQKSIDANSEAEISAKGNEELMLQYDKEAALERTVKNLHEKIASLLCECNAKDNLMVEQANTAQEAIAGREKAIAELALRNQELEAAVQQNVEANERLVLLNAALKDYRQQLSSLKEEQDQRVSEAVDELERANKRSEEKFNEASKKLANLTVENAQLAKALAMKEELIEDVSRQMSQATVGFNELISRLDSAEKENGILKYEYRVLERELEIQSRCADVANRQHQESVKRAAKLDAECQKLRLLVKKPITGSPVQVKTKRETESGHSEGLDRRMSFMINRLCEAEEENKILKENMHKKDDEIRLLQVEFAQIRYDESHGNGASRCTMIGDSDMSLMDDFVEMERLAIVSVDAHSSDANNLDSVGKELVPVAQGDVRNPSNEDSGWLPSVLNAISEQNRVSKRSFDELLEDIRAALRHRYDSGSNEDPVSGYITWKTETPDAETSSNEANVVPEEGVLSLETELESLKESKAMIEDQLENQKLINEDLDHQLSVAKVQINEGNQKISALKVELEDRCHCCEELEATCLELQLQLASGGLDKDVENVDVEQEEKLLRTGWEITTASAKLAECQETIFSIGRQLKALAPPTEAGESTAEKKSSQHSCLRDHMVAEDGSYMEDQLSSPKTKEIISTTETKSPPSVVRVGSCKSHVVPGALAIVPIKKRGNGFELLRKLLFRKKRGSKKKMLTIAA</sequence>
<dbReference type="Proteomes" id="UP001055879">
    <property type="component" value="Linkage Group LG09"/>
</dbReference>
<comment type="caution">
    <text evidence="1">The sequence shown here is derived from an EMBL/GenBank/DDBJ whole genome shotgun (WGS) entry which is preliminary data.</text>
</comment>
<accession>A0ACB8ZY62</accession>
<reference evidence="2" key="1">
    <citation type="journal article" date="2022" name="Mol. Ecol. Resour.">
        <title>The genomes of chicory, endive, great burdock and yacon provide insights into Asteraceae palaeo-polyploidization history and plant inulin production.</title>
        <authorList>
            <person name="Fan W."/>
            <person name="Wang S."/>
            <person name="Wang H."/>
            <person name="Wang A."/>
            <person name="Jiang F."/>
            <person name="Liu H."/>
            <person name="Zhao H."/>
            <person name="Xu D."/>
            <person name="Zhang Y."/>
        </authorList>
    </citation>
    <scope>NUCLEOTIDE SEQUENCE [LARGE SCALE GENOMIC DNA]</scope>
    <source>
        <strain evidence="2">cv. Niubang</strain>
    </source>
</reference>
<protein>
    <submittedName>
        <fullName evidence="1">Uncharacterized protein</fullName>
    </submittedName>
</protein>
<keyword evidence="2" id="KW-1185">Reference proteome</keyword>
<organism evidence="1 2">
    <name type="scientific">Arctium lappa</name>
    <name type="common">Greater burdock</name>
    <name type="synonym">Lappa major</name>
    <dbReference type="NCBI Taxonomy" id="4217"/>
    <lineage>
        <taxon>Eukaryota</taxon>
        <taxon>Viridiplantae</taxon>
        <taxon>Streptophyta</taxon>
        <taxon>Embryophyta</taxon>
        <taxon>Tracheophyta</taxon>
        <taxon>Spermatophyta</taxon>
        <taxon>Magnoliopsida</taxon>
        <taxon>eudicotyledons</taxon>
        <taxon>Gunneridae</taxon>
        <taxon>Pentapetalae</taxon>
        <taxon>asterids</taxon>
        <taxon>campanulids</taxon>
        <taxon>Asterales</taxon>
        <taxon>Asteraceae</taxon>
        <taxon>Carduoideae</taxon>
        <taxon>Cardueae</taxon>
        <taxon>Arctiinae</taxon>
        <taxon>Arctium</taxon>
    </lineage>
</organism>
<reference evidence="1 2" key="2">
    <citation type="journal article" date="2022" name="Mol. Ecol. Resour.">
        <title>The genomes of chicory, endive, great burdock and yacon provide insights into Asteraceae paleo-polyploidization history and plant inulin production.</title>
        <authorList>
            <person name="Fan W."/>
            <person name="Wang S."/>
            <person name="Wang H."/>
            <person name="Wang A."/>
            <person name="Jiang F."/>
            <person name="Liu H."/>
            <person name="Zhao H."/>
            <person name="Xu D."/>
            <person name="Zhang Y."/>
        </authorList>
    </citation>
    <scope>NUCLEOTIDE SEQUENCE [LARGE SCALE GENOMIC DNA]</scope>
    <source>
        <strain evidence="2">cv. Niubang</strain>
    </source>
</reference>
<gene>
    <name evidence="1" type="ORF">L6452_28159</name>
</gene>
<dbReference type="EMBL" id="CM042055">
    <property type="protein sequence ID" value="KAI3702421.1"/>
    <property type="molecule type" value="Genomic_DNA"/>
</dbReference>
<evidence type="ECO:0000313" key="1">
    <source>
        <dbReference type="EMBL" id="KAI3702421.1"/>
    </source>
</evidence>
<evidence type="ECO:0000313" key="2">
    <source>
        <dbReference type="Proteomes" id="UP001055879"/>
    </source>
</evidence>
<proteinExistence type="predicted"/>